<dbReference type="Proteomes" id="UP000730482">
    <property type="component" value="Unassembled WGS sequence"/>
</dbReference>
<dbReference type="GO" id="GO:0016853">
    <property type="term" value="F:isomerase activity"/>
    <property type="evidence" value="ECO:0007669"/>
    <property type="project" value="UniProtKB-KW"/>
</dbReference>
<dbReference type="Pfam" id="PF11716">
    <property type="entry name" value="MDMPI_N"/>
    <property type="match status" value="1"/>
</dbReference>
<dbReference type="InterPro" id="IPR017517">
    <property type="entry name" value="Maleyloyr_isom"/>
</dbReference>
<sequence>MTESPTIPASFDAAADLEQITEATAHLLTTVAELTDEELRQPSLCDGWTRGHVLTHIARNADGLSNLLNSAATGEVTPMYESNDKRNADIEAGASRPAAEHLADLRESAGRFAEAFAGAQAAGHWDTLVYRTVGAEPIQAYEVPAKRLGELLIHHVDLDADFTPAHWSDSFTDDWFANALERFSGREDFPPLRLDVEEEDTVYGVKAVSEDKAVVVVRGPKRALLGWLLGRASGDGLVAVIPAGGRGPLPKLPSWG</sequence>
<feature type="domain" description="MDMPI C-terminal" evidence="1">
    <location>
        <begin position="167"/>
        <end position="244"/>
    </location>
</feature>
<protein>
    <submittedName>
        <fullName evidence="3">Maleylpyruvate isomerase family mycothiol-dependent enzyme</fullName>
    </submittedName>
</protein>
<dbReference type="InterPro" id="IPR036527">
    <property type="entry name" value="SCP2_sterol-bd_dom_sf"/>
</dbReference>
<evidence type="ECO:0000313" key="4">
    <source>
        <dbReference type="Proteomes" id="UP000730482"/>
    </source>
</evidence>
<gene>
    <name evidence="3" type="ORF">KGQ19_32240</name>
</gene>
<name>A0ABS5KZN7_9ACTN</name>
<proteinExistence type="predicted"/>
<keyword evidence="3" id="KW-0413">Isomerase</keyword>
<dbReference type="InterPro" id="IPR024344">
    <property type="entry name" value="MDMPI_metal-binding"/>
</dbReference>
<dbReference type="RefSeq" id="WP_212016241.1">
    <property type="nucleotide sequence ID" value="NZ_JAAFYZ010000144.1"/>
</dbReference>
<dbReference type="SUPFAM" id="SSF55718">
    <property type="entry name" value="SCP-like"/>
    <property type="match status" value="1"/>
</dbReference>
<dbReference type="Gene3D" id="1.20.120.450">
    <property type="entry name" value="dinb family like domain"/>
    <property type="match status" value="1"/>
</dbReference>
<keyword evidence="4" id="KW-1185">Reference proteome</keyword>
<accession>A0ABS5KZN7</accession>
<evidence type="ECO:0000259" key="2">
    <source>
        <dbReference type="Pfam" id="PF11716"/>
    </source>
</evidence>
<evidence type="ECO:0000313" key="3">
    <source>
        <dbReference type="EMBL" id="MBS2551548.1"/>
    </source>
</evidence>
<dbReference type="Gene3D" id="3.30.1050.20">
    <property type="match status" value="1"/>
</dbReference>
<feature type="domain" description="Mycothiol-dependent maleylpyruvate isomerase metal-binding" evidence="2">
    <location>
        <begin position="22"/>
        <end position="158"/>
    </location>
</feature>
<evidence type="ECO:0000259" key="1">
    <source>
        <dbReference type="Pfam" id="PF07398"/>
    </source>
</evidence>
<organism evidence="3 4">
    <name type="scientific">Catenulispora pinistramenti</name>
    <dbReference type="NCBI Taxonomy" id="2705254"/>
    <lineage>
        <taxon>Bacteria</taxon>
        <taxon>Bacillati</taxon>
        <taxon>Actinomycetota</taxon>
        <taxon>Actinomycetes</taxon>
        <taxon>Catenulisporales</taxon>
        <taxon>Catenulisporaceae</taxon>
        <taxon>Catenulispora</taxon>
    </lineage>
</organism>
<dbReference type="Pfam" id="PF07398">
    <property type="entry name" value="MDMPI_C"/>
    <property type="match status" value="1"/>
</dbReference>
<dbReference type="InterPro" id="IPR010872">
    <property type="entry name" value="MDMPI_C-term_domain"/>
</dbReference>
<comment type="caution">
    <text evidence="3">The sequence shown here is derived from an EMBL/GenBank/DDBJ whole genome shotgun (WGS) entry which is preliminary data.</text>
</comment>
<dbReference type="NCBIfam" id="TIGR03083">
    <property type="entry name" value="maleylpyruvate isomerase family mycothiol-dependent enzyme"/>
    <property type="match status" value="1"/>
</dbReference>
<dbReference type="EMBL" id="JAAFYZ010000144">
    <property type="protein sequence ID" value="MBS2551548.1"/>
    <property type="molecule type" value="Genomic_DNA"/>
</dbReference>
<dbReference type="InterPro" id="IPR034660">
    <property type="entry name" value="DinB/YfiT-like"/>
</dbReference>
<reference evidence="3 4" key="1">
    <citation type="submission" date="2020-02" db="EMBL/GenBank/DDBJ databases">
        <title>Acidophilic actinobacteria isolated from forest soil.</title>
        <authorList>
            <person name="Golinska P."/>
        </authorList>
    </citation>
    <scope>NUCLEOTIDE SEQUENCE [LARGE SCALE GENOMIC DNA]</scope>
    <source>
        <strain evidence="3 4">NL8</strain>
    </source>
</reference>
<dbReference type="SUPFAM" id="SSF109854">
    <property type="entry name" value="DinB/YfiT-like putative metalloenzymes"/>
    <property type="match status" value="1"/>
</dbReference>